<evidence type="ECO:0000313" key="3">
    <source>
        <dbReference type="Proteomes" id="UP000254437"/>
    </source>
</evidence>
<evidence type="ECO:0000313" key="2">
    <source>
        <dbReference type="EMBL" id="STZ56051.1"/>
    </source>
</evidence>
<protein>
    <submittedName>
        <fullName evidence="2">Uncharacterized protein</fullName>
    </submittedName>
</protein>
<proteinExistence type="predicted"/>
<dbReference type="Proteomes" id="UP000254437">
    <property type="component" value="Unassembled WGS sequence"/>
</dbReference>
<organism evidence="2 3">
    <name type="scientific">Moraxella lacunata</name>
    <dbReference type="NCBI Taxonomy" id="477"/>
    <lineage>
        <taxon>Bacteria</taxon>
        <taxon>Pseudomonadati</taxon>
        <taxon>Pseudomonadota</taxon>
        <taxon>Gammaproteobacteria</taxon>
        <taxon>Moraxellales</taxon>
        <taxon>Moraxellaceae</taxon>
        <taxon>Moraxella</taxon>
    </lineage>
</organism>
<gene>
    <name evidence="2" type="ORF">NCTC10359_00652</name>
</gene>
<dbReference type="EMBL" id="UGQU01000001">
    <property type="protein sequence ID" value="STZ56051.1"/>
    <property type="molecule type" value="Genomic_DNA"/>
</dbReference>
<feature type="compositionally biased region" description="Basic and acidic residues" evidence="1">
    <location>
        <begin position="96"/>
        <end position="109"/>
    </location>
</feature>
<feature type="region of interest" description="Disordered" evidence="1">
    <location>
        <begin position="77"/>
        <end position="109"/>
    </location>
</feature>
<dbReference type="RefSeq" id="WP_115005452.1">
    <property type="nucleotide sequence ID" value="NZ_UGQU01000001.1"/>
</dbReference>
<reference evidence="2 3" key="1">
    <citation type="submission" date="2018-06" db="EMBL/GenBank/DDBJ databases">
        <authorList>
            <consortium name="Pathogen Informatics"/>
            <person name="Doyle S."/>
        </authorList>
    </citation>
    <scope>NUCLEOTIDE SEQUENCE [LARGE SCALE GENOMIC DNA]</scope>
    <source>
        <strain evidence="2 3">NCTC10359</strain>
    </source>
</reference>
<name>A0A378T5G5_MORLA</name>
<dbReference type="AlphaFoldDB" id="A0A378T5G5"/>
<sequence length="109" mass="12739">MGSNNTKKMLNTLNRHREFYNQQEGVVLITDFMQFSQILEQLREKGDLKSFNALFALMEKSLNADIMIKERGKRIHKLQKGQTQPKGTGHKNLHGLKRELEIKNKDKDK</sequence>
<evidence type="ECO:0000256" key="1">
    <source>
        <dbReference type="SAM" id="MobiDB-lite"/>
    </source>
</evidence>
<accession>A0A378T5G5</accession>